<dbReference type="InterPro" id="IPR021740">
    <property type="entry name" value="Velvet"/>
</dbReference>
<accession>A0A1X2GK71</accession>
<evidence type="ECO:0000313" key="6">
    <source>
        <dbReference type="EMBL" id="ORX55710.1"/>
    </source>
</evidence>
<dbReference type="Gene3D" id="2.60.40.3960">
    <property type="entry name" value="Velvet domain"/>
    <property type="match status" value="1"/>
</dbReference>
<dbReference type="InterPro" id="IPR038491">
    <property type="entry name" value="Velvet_dom_sf"/>
</dbReference>
<dbReference type="Pfam" id="PF11754">
    <property type="entry name" value="Velvet"/>
    <property type="match status" value="1"/>
</dbReference>
<evidence type="ECO:0000256" key="3">
    <source>
        <dbReference type="ARBA" id="ARBA00023163"/>
    </source>
</evidence>
<reference evidence="6 7" key="1">
    <citation type="submission" date="2016-07" db="EMBL/GenBank/DDBJ databases">
        <title>Pervasive Adenine N6-methylation of Active Genes in Fungi.</title>
        <authorList>
            <consortium name="DOE Joint Genome Institute"/>
            <person name="Mondo S.J."/>
            <person name="Dannebaum R.O."/>
            <person name="Kuo R.C."/>
            <person name="Labutti K."/>
            <person name="Haridas S."/>
            <person name="Kuo A."/>
            <person name="Salamov A."/>
            <person name="Ahrendt S.R."/>
            <person name="Lipzen A."/>
            <person name="Sullivan W."/>
            <person name="Andreopoulos W.B."/>
            <person name="Clum A."/>
            <person name="Lindquist E."/>
            <person name="Daum C."/>
            <person name="Ramamoorthy G.K."/>
            <person name="Gryganskyi A."/>
            <person name="Culley D."/>
            <person name="Magnuson J.K."/>
            <person name="James T.Y."/>
            <person name="O'Malley M.A."/>
            <person name="Stajich J.E."/>
            <person name="Spatafora J.W."/>
            <person name="Visel A."/>
            <person name="Grigoriev I.V."/>
        </authorList>
    </citation>
    <scope>NUCLEOTIDE SEQUENCE [LARGE SCALE GENOMIC DNA]</scope>
    <source>
        <strain evidence="6 7">NRRL 3301</strain>
    </source>
</reference>
<evidence type="ECO:0000256" key="1">
    <source>
        <dbReference type="ARBA" id="ARBA00004123"/>
    </source>
</evidence>
<dbReference type="Proteomes" id="UP000242146">
    <property type="component" value="Unassembled WGS sequence"/>
</dbReference>
<keyword evidence="3" id="KW-0804">Transcription</keyword>
<evidence type="ECO:0000259" key="5">
    <source>
        <dbReference type="PROSITE" id="PS51821"/>
    </source>
</evidence>
<gene>
    <name evidence="6" type="ORF">DM01DRAFT_1406891</name>
</gene>
<proteinExistence type="predicted"/>
<evidence type="ECO:0000256" key="4">
    <source>
        <dbReference type="ARBA" id="ARBA00023242"/>
    </source>
</evidence>
<keyword evidence="2" id="KW-0805">Transcription regulation</keyword>
<dbReference type="PANTHER" id="PTHR33572:SF18">
    <property type="entry name" value="SPORE DEVELOPMENT REGULATOR VOSA"/>
    <property type="match status" value="1"/>
</dbReference>
<dbReference type="PROSITE" id="PS51821">
    <property type="entry name" value="VELVET"/>
    <property type="match status" value="1"/>
</dbReference>
<protein>
    <recommendedName>
        <fullName evidence="5">Velvet domain-containing protein</fullName>
    </recommendedName>
</protein>
<organism evidence="6 7">
    <name type="scientific">Hesseltinella vesiculosa</name>
    <dbReference type="NCBI Taxonomy" id="101127"/>
    <lineage>
        <taxon>Eukaryota</taxon>
        <taxon>Fungi</taxon>
        <taxon>Fungi incertae sedis</taxon>
        <taxon>Mucoromycota</taxon>
        <taxon>Mucoromycotina</taxon>
        <taxon>Mucoromycetes</taxon>
        <taxon>Mucorales</taxon>
        <taxon>Cunninghamellaceae</taxon>
        <taxon>Hesseltinella</taxon>
    </lineage>
</organism>
<comment type="subcellular location">
    <subcellularLocation>
        <location evidence="1">Nucleus</location>
    </subcellularLocation>
</comment>
<keyword evidence="4" id="KW-0539">Nucleus</keyword>
<dbReference type="OrthoDB" id="5599552at2759"/>
<feature type="domain" description="Velvet" evidence="5">
    <location>
        <begin position="19"/>
        <end position="187"/>
    </location>
</feature>
<dbReference type="AlphaFoldDB" id="A0A1X2GK71"/>
<dbReference type="STRING" id="101127.A0A1X2GK71"/>
<evidence type="ECO:0000313" key="7">
    <source>
        <dbReference type="Proteomes" id="UP000242146"/>
    </source>
</evidence>
<keyword evidence="7" id="KW-1185">Reference proteome</keyword>
<name>A0A1X2GK71_9FUNG</name>
<dbReference type="EMBL" id="MCGT01000011">
    <property type="protein sequence ID" value="ORX55710.1"/>
    <property type="molecule type" value="Genomic_DNA"/>
</dbReference>
<dbReference type="InterPro" id="IPR037525">
    <property type="entry name" value="Velvet_dom"/>
</dbReference>
<comment type="caution">
    <text evidence="6">The sequence shown here is derived from an EMBL/GenBank/DDBJ whole genome shotgun (WGS) entry which is preliminary data.</text>
</comment>
<sequence>MPQRSKLFEPCLTSSHCRSMLADDSLVVAQQPRLALVSSHKERGRKVLDPPPIVRLRPEVCPRYQSLLHSPCLWLCANLAHPRDNTEIYTPNHLALAGQVVSSLFKYHDEQGQVQGYFILGDLSVKVAGTYRLRLSLFDVTSEGASYMTSIFTQPFDVYPVNSIGPSPCATPLSKCLSSQGARIRIPRPPQAPTKRLWMADEGRDSTHANESPVTPPCTELASLQNVLPFFNDVSIHLPPIKRQSITRPWNQASTLTLLPPCLP</sequence>
<dbReference type="GO" id="GO:0005634">
    <property type="term" value="C:nucleus"/>
    <property type="evidence" value="ECO:0007669"/>
    <property type="project" value="UniProtKB-SubCell"/>
</dbReference>
<dbReference type="PANTHER" id="PTHR33572">
    <property type="entry name" value="SPORE DEVELOPMENT REGULATOR VOSA"/>
    <property type="match status" value="1"/>
</dbReference>
<evidence type="ECO:0000256" key="2">
    <source>
        <dbReference type="ARBA" id="ARBA00023015"/>
    </source>
</evidence>